<keyword evidence="1" id="KW-0472">Membrane</keyword>
<keyword evidence="1" id="KW-1133">Transmembrane helix</keyword>
<feature type="chain" id="PRO_5038871128" description="Secreted protein" evidence="2">
    <location>
        <begin position="19"/>
        <end position="91"/>
    </location>
</feature>
<evidence type="ECO:0008006" key="5">
    <source>
        <dbReference type="Google" id="ProtNLM"/>
    </source>
</evidence>
<protein>
    <recommendedName>
        <fullName evidence="5">Secreted protein</fullName>
    </recommendedName>
</protein>
<dbReference type="Proteomes" id="UP000008710">
    <property type="component" value="Chromosome"/>
</dbReference>
<feature type="signal peptide" evidence="2">
    <location>
        <begin position="1"/>
        <end position="18"/>
    </location>
</feature>
<evidence type="ECO:0000256" key="1">
    <source>
        <dbReference type="SAM" id="Phobius"/>
    </source>
</evidence>
<organism evidence="3 4">
    <name type="scientific">Rhodococcus jostii (strain RHA1)</name>
    <dbReference type="NCBI Taxonomy" id="101510"/>
    <lineage>
        <taxon>Bacteria</taxon>
        <taxon>Bacillati</taxon>
        <taxon>Actinomycetota</taxon>
        <taxon>Actinomycetes</taxon>
        <taxon>Mycobacteriales</taxon>
        <taxon>Nocardiaceae</taxon>
        <taxon>Rhodococcus</taxon>
    </lineage>
</organism>
<dbReference type="EMBL" id="CP000431">
    <property type="protein sequence ID" value="ABG92549.1"/>
    <property type="molecule type" value="Genomic_DNA"/>
</dbReference>
<dbReference type="KEGG" id="rha:RHA1_ro00714"/>
<reference evidence="4" key="1">
    <citation type="journal article" date="2006" name="Proc. Natl. Acad. Sci. U.S.A.">
        <title>The complete genome of Rhodococcus sp. RHA1 provides insights into a catabolic powerhouse.</title>
        <authorList>
            <person name="McLeod M.P."/>
            <person name="Warren R.L."/>
            <person name="Hsiao W.W.L."/>
            <person name="Araki N."/>
            <person name="Myhre M."/>
            <person name="Fernandes C."/>
            <person name="Miyazawa D."/>
            <person name="Wong W."/>
            <person name="Lillquist A.L."/>
            <person name="Wang D."/>
            <person name="Dosanjh M."/>
            <person name="Hara H."/>
            <person name="Petrescu A."/>
            <person name="Morin R.D."/>
            <person name="Yang G."/>
            <person name="Stott J.M."/>
            <person name="Schein J.E."/>
            <person name="Shin H."/>
            <person name="Smailus D."/>
            <person name="Siddiqui A.S."/>
            <person name="Marra M.A."/>
            <person name="Jones S.J.M."/>
            <person name="Holt R."/>
            <person name="Brinkman F.S.L."/>
            <person name="Miyauchi K."/>
            <person name="Fukuda M."/>
            <person name="Davies J.E."/>
            <person name="Mohn W.W."/>
            <person name="Eltis L.D."/>
        </authorList>
    </citation>
    <scope>NUCLEOTIDE SEQUENCE [LARGE SCALE GENOMIC DNA]</scope>
    <source>
        <strain evidence="4">RHA1</strain>
    </source>
</reference>
<dbReference type="HOGENOM" id="CLU_177806_0_0_11"/>
<evidence type="ECO:0000256" key="2">
    <source>
        <dbReference type="SAM" id="SignalP"/>
    </source>
</evidence>
<evidence type="ECO:0000313" key="4">
    <source>
        <dbReference type="Proteomes" id="UP000008710"/>
    </source>
</evidence>
<gene>
    <name evidence="3" type="ordered locus">RHA1_ro00714</name>
</gene>
<proteinExistence type="predicted"/>
<dbReference type="RefSeq" id="WP_011593959.1">
    <property type="nucleotide sequence ID" value="NC_008268.1"/>
</dbReference>
<dbReference type="PATRIC" id="fig|101510.16.peg.738"/>
<keyword evidence="2" id="KW-0732">Signal</keyword>
<keyword evidence="1" id="KW-0812">Transmembrane</keyword>
<dbReference type="AlphaFoldDB" id="Q0SIT7"/>
<feature type="transmembrane region" description="Helical" evidence="1">
    <location>
        <begin position="69"/>
        <end position="90"/>
    </location>
</feature>
<name>Q0SIT7_RHOJR</name>
<evidence type="ECO:0000313" key="3">
    <source>
        <dbReference type="EMBL" id="ABG92549.1"/>
    </source>
</evidence>
<sequence length="91" mass="9552">MNLFWVVAVLAATLIVVAASFAAAVTADAASRRQGPERADQVASDPGTRVLTVESRHGGRDWHRVAIRAWTVCVAASLIVVAFVGVLIIVG</sequence>
<accession>Q0SIT7</accession>